<evidence type="ECO:0000256" key="1">
    <source>
        <dbReference type="SAM" id="MobiDB-lite"/>
    </source>
</evidence>
<dbReference type="EMBL" id="CADCTK010000648">
    <property type="protein sequence ID" value="CAA9270168.1"/>
    <property type="molecule type" value="Genomic_DNA"/>
</dbReference>
<feature type="non-terminal residue" evidence="2">
    <location>
        <position position="67"/>
    </location>
</feature>
<dbReference type="AlphaFoldDB" id="A0A6J4J7Q2"/>
<reference evidence="2" key="1">
    <citation type="submission" date="2020-02" db="EMBL/GenBank/DDBJ databases">
        <authorList>
            <person name="Meier V. D."/>
        </authorList>
    </citation>
    <scope>NUCLEOTIDE SEQUENCE</scope>
    <source>
        <strain evidence="2">AVDCRST_MAG26</strain>
    </source>
</reference>
<accession>A0A6J4J7Q2</accession>
<name>A0A6J4J7Q2_9CHLR</name>
<proteinExistence type="predicted"/>
<organism evidence="2">
    <name type="scientific">uncultured Chloroflexia bacterium</name>
    <dbReference type="NCBI Taxonomy" id="1672391"/>
    <lineage>
        <taxon>Bacteria</taxon>
        <taxon>Bacillati</taxon>
        <taxon>Chloroflexota</taxon>
        <taxon>Chloroflexia</taxon>
        <taxon>environmental samples</taxon>
    </lineage>
</organism>
<sequence>GRTTTTCRWGYRADAQEASLRRGYVAHRAGRRRYWHSLPYVRPQGNAPTLRVRAPGETVDGRTECGV</sequence>
<feature type="non-terminal residue" evidence="2">
    <location>
        <position position="1"/>
    </location>
</feature>
<feature type="region of interest" description="Disordered" evidence="1">
    <location>
        <begin position="46"/>
        <end position="67"/>
    </location>
</feature>
<evidence type="ECO:0000313" key="2">
    <source>
        <dbReference type="EMBL" id="CAA9270168.1"/>
    </source>
</evidence>
<gene>
    <name evidence="2" type="ORF">AVDCRST_MAG26-2783</name>
</gene>
<protein>
    <submittedName>
        <fullName evidence="2">Uncharacterized protein</fullName>
    </submittedName>
</protein>